<organism evidence="2 3">
    <name type="scientific">Immersiella caudata</name>
    <dbReference type="NCBI Taxonomy" id="314043"/>
    <lineage>
        <taxon>Eukaryota</taxon>
        <taxon>Fungi</taxon>
        <taxon>Dikarya</taxon>
        <taxon>Ascomycota</taxon>
        <taxon>Pezizomycotina</taxon>
        <taxon>Sordariomycetes</taxon>
        <taxon>Sordariomycetidae</taxon>
        <taxon>Sordariales</taxon>
        <taxon>Lasiosphaeriaceae</taxon>
        <taxon>Immersiella</taxon>
    </lineage>
</organism>
<reference evidence="2" key="1">
    <citation type="submission" date="2023-06" db="EMBL/GenBank/DDBJ databases">
        <title>Genome-scale phylogeny and comparative genomics of the fungal order Sordariales.</title>
        <authorList>
            <consortium name="Lawrence Berkeley National Laboratory"/>
            <person name="Hensen N."/>
            <person name="Bonometti L."/>
            <person name="Westerberg I."/>
            <person name="Brannstrom I.O."/>
            <person name="Guillou S."/>
            <person name="Cros-Aarteil S."/>
            <person name="Calhoun S."/>
            <person name="Haridas S."/>
            <person name="Kuo A."/>
            <person name="Mondo S."/>
            <person name="Pangilinan J."/>
            <person name="Riley R."/>
            <person name="Labutti K."/>
            <person name="Andreopoulos B."/>
            <person name="Lipzen A."/>
            <person name="Chen C."/>
            <person name="Yanf M."/>
            <person name="Daum C."/>
            <person name="Ng V."/>
            <person name="Clum A."/>
            <person name="Steindorff A."/>
            <person name="Ohm R."/>
            <person name="Martin F."/>
            <person name="Silar P."/>
            <person name="Natvig D."/>
            <person name="Lalanne C."/>
            <person name="Gautier V."/>
            <person name="Ament-Velasquez S.L."/>
            <person name="Kruys A."/>
            <person name="Hutchinson M.I."/>
            <person name="Powell A.J."/>
            <person name="Barry K."/>
            <person name="Miller A.N."/>
            <person name="Grigoriev I.V."/>
            <person name="Debuchy R."/>
            <person name="Gladieux P."/>
            <person name="Thoren M.H."/>
            <person name="Johannesson H."/>
        </authorList>
    </citation>
    <scope>NUCLEOTIDE SEQUENCE</scope>
    <source>
        <strain evidence="2">CBS 606.72</strain>
    </source>
</reference>
<feature type="region of interest" description="Disordered" evidence="1">
    <location>
        <begin position="1"/>
        <end position="44"/>
    </location>
</feature>
<dbReference type="EMBL" id="JAULSU010000001">
    <property type="protein sequence ID" value="KAK0633729.1"/>
    <property type="molecule type" value="Genomic_DNA"/>
</dbReference>
<evidence type="ECO:0000313" key="2">
    <source>
        <dbReference type="EMBL" id="KAK0633729.1"/>
    </source>
</evidence>
<protein>
    <submittedName>
        <fullName evidence="2">Uncharacterized protein</fullName>
    </submittedName>
</protein>
<evidence type="ECO:0000313" key="3">
    <source>
        <dbReference type="Proteomes" id="UP001175000"/>
    </source>
</evidence>
<comment type="caution">
    <text evidence="2">The sequence shown here is derived from an EMBL/GenBank/DDBJ whole genome shotgun (WGS) entry which is preliminary data.</text>
</comment>
<name>A0AA39XGY3_9PEZI</name>
<accession>A0AA39XGY3</accession>
<keyword evidence="3" id="KW-1185">Reference proteome</keyword>
<sequence length="108" mass="12172">MIDLATVNRTRRAREGTHLRGRDGMPQHRNTNARQHGRSRSRAPHPVTFAHARPLSSCLRCPRCLCRRAAFCGQLTAANPTRLRLLVLASCFLPSCRSQQTEPGRQMV</sequence>
<proteinExistence type="predicted"/>
<dbReference type="Proteomes" id="UP001175000">
    <property type="component" value="Unassembled WGS sequence"/>
</dbReference>
<feature type="compositionally biased region" description="Basic and acidic residues" evidence="1">
    <location>
        <begin position="13"/>
        <end position="26"/>
    </location>
</feature>
<evidence type="ECO:0000256" key="1">
    <source>
        <dbReference type="SAM" id="MobiDB-lite"/>
    </source>
</evidence>
<dbReference type="AlphaFoldDB" id="A0AA39XGY3"/>
<gene>
    <name evidence="2" type="ORF">B0T14DRAFT_80028</name>
</gene>